<evidence type="ECO:0000259" key="4">
    <source>
        <dbReference type="Pfam" id="PF06580"/>
    </source>
</evidence>
<dbReference type="RefSeq" id="WP_089764240.1">
    <property type="nucleotide sequence ID" value="NZ_BKAT01000045.1"/>
</dbReference>
<organism evidence="5 6">
    <name type="scientific">Chitinophaga terrae</name>
    <name type="common">ex Kim and Jung 2007</name>
    <dbReference type="NCBI Taxonomy" id="408074"/>
    <lineage>
        <taxon>Bacteria</taxon>
        <taxon>Pseudomonadati</taxon>
        <taxon>Bacteroidota</taxon>
        <taxon>Chitinophagia</taxon>
        <taxon>Chitinophagales</taxon>
        <taxon>Chitinophagaceae</taxon>
        <taxon>Chitinophaga</taxon>
    </lineage>
</organism>
<keyword evidence="2" id="KW-0175">Coiled coil</keyword>
<feature type="repeat" description="TPR" evidence="1">
    <location>
        <begin position="274"/>
        <end position="307"/>
    </location>
</feature>
<dbReference type="OrthoDB" id="607947at2"/>
<accession>A0A1H4FI29</accession>
<dbReference type="Proteomes" id="UP000199656">
    <property type="component" value="Unassembled WGS sequence"/>
</dbReference>
<dbReference type="InterPro" id="IPR036890">
    <property type="entry name" value="HATPase_C_sf"/>
</dbReference>
<gene>
    <name evidence="5" type="ORF">SAMN05660909_04395</name>
</gene>
<dbReference type="InterPro" id="IPR010559">
    <property type="entry name" value="Sig_transdc_His_kin_internal"/>
</dbReference>
<dbReference type="PANTHER" id="PTHR34220">
    <property type="entry name" value="SENSOR HISTIDINE KINASE YPDA"/>
    <property type="match status" value="1"/>
</dbReference>
<keyword evidence="3" id="KW-1133">Transmembrane helix</keyword>
<dbReference type="Gene3D" id="3.30.565.10">
    <property type="entry name" value="Histidine kinase-like ATPase, C-terminal domain"/>
    <property type="match status" value="1"/>
</dbReference>
<keyword evidence="3" id="KW-0812">Transmembrane</keyword>
<evidence type="ECO:0000256" key="1">
    <source>
        <dbReference type="PROSITE-ProRule" id="PRU00339"/>
    </source>
</evidence>
<evidence type="ECO:0000256" key="2">
    <source>
        <dbReference type="SAM" id="Coils"/>
    </source>
</evidence>
<evidence type="ECO:0000313" key="5">
    <source>
        <dbReference type="EMBL" id="SEA96707.1"/>
    </source>
</evidence>
<keyword evidence="3" id="KW-0472">Membrane</keyword>
<dbReference type="SUPFAM" id="SSF55874">
    <property type="entry name" value="ATPase domain of HSP90 chaperone/DNA topoisomerase II/histidine kinase"/>
    <property type="match status" value="1"/>
</dbReference>
<dbReference type="Pfam" id="PF06580">
    <property type="entry name" value="His_kinase"/>
    <property type="match status" value="1"/>
</dbReference>
<dbReference type="GO" id="GO:0016020">
    <property type="term" value="C:membrane"/>
    <property type="evidence" value="ECO:0007669"/>
    <property type="project" value="InterPro"/>
</dbReference>
<dbReference type="Gene3D" id="1.25.40.10">
    <property type="entry name" value="Tetratricopeptide repeat domain"/>
    <property type="match status" value="2"/>
</dbReference>
<dbReference type="PROSITE" id="PS50005">
    <property type="entry name" value="TPR"/>
    <property type="match status" value="1"/>
</dbReference>
<dbReference type="PANTHER" id="PTHR34220:SF7">
    <property type="entry name" value="SENSOR HISTIDINE KINASE YPDA"/>
    <property type="match status" value="1"/>
</dbReference>
<proteinExistence type="predicted"/>
<dbReference type="SUPFAM" id="SSF48452">
    <property type="entry name" value="TPR-like"/>
    <property type="match status" value="1"/>
</dbReference>
<dbReference type="STRING" id="408074.SAMN05660909_04395"/>
<dbReference type="PROSITE" id="PS51257">
    <property type="entry name" value="PROKAR_LIPOPROTEIN"/>
    <property type="match status" value="1"/>
</dbReference>
<sequence length="636" mass="73478">MNVRAVLAIAGIAVLFIASCKNSPEPQHSQQKVAQAVPRKDYLELILSLDTLPFDGYRKAVYREDSLLSGTVDSANVPFHHFFRGKKYLQAKQRDSAVAEFRQMKGLKTNDDIELLKTYSLLTQAIPTGAIVEAELMNQILAAMQVAEKQNSRITHWFYDLMAKAYYQNQNANESLDYAERYYNKHPYKRHPVIMQRHYDISFLLASRMNDYDKMMFYNVQARNLALRINDSLAIARTYDNEAQVFSRRGENDKALASSKKYFDFLKRTNNLNAIAYNNLATSYVRNNQPDSAIYYYQAAIRFVQNDPTGKQSPIYYKGLINAYKIKGDYKAALQIADSAYAIEVNNIKEVEAVKFAEIHEKYETEKKDKNISILQGQNVFNEKIIRQQKWMLILAILVFLGILLFFYFMHRQYRLQEKNKLLESENQRLNMEQKLLQVQLNPHFIFNAIANLQSLVASGDTSKSVRYLSAFSGLLRNVLEHSRRDLIGLNEEITYLENYLQLNQMRFAGLFDYEINVDDNIYPADYLVPPMLIQPFVENAIEHGFRNINYKGNLSISFNIKNQQMFITVEDNGVGLISKEPGEQKKQSLAGIILKERLEVLFKTKGQDAKYEIEDKKRRGGQGVLVNIVIPEIKD</sequence>
<dbReference type="SMART" id="SM00028">
    <property type="entry name" value="TPR"/>
    <property type="match status" value="3"/>
</dbReference>
<protein>
    <submittedName>
        <fullName evidence="5">TPR repeat-containing protein</fullName>
    </submittedName>
</protein>
<evidence type="ECO:0000256" key="3">
    <source>
        <dbReference type="SAM" id="Phobius"/>
    </source>
</evidence>
<keyword evidence="1" id="KW-0802">TPR repeat</keyword>
<reference evidence="6" key="1">
    <citation type="submission" date="2016-10" db="EMBL/GenBank/DDBJ databases">
        <authorList>
            <person name="Varghese N."/>
            <person name="Submissions S."/>
        </authorList>
    </citation>
    <scope>NUCLEOTIDE SEQUENCE [LARGE SCALE GENOMIC DNA]</scope>
    <source>
        <strain evidence="6">DSM 23920</strain>
    </source>
</reference>
<dbReference type="GO" id="GO:0000155">
    <property type="term" value="F:phosphorelay sensor kinase activity"/>
    <property type="evidence" value="ECO:0007669"/>
    <property type="project" value="InterPro"/>
</dbReference>
<dbReference type="EMBL" id="FNRL01000025">
    <property type="protein sequence ID" value="SEA96707.1"/>
    <property type="molecule type" value="Genomic_DNA"/>
</dbReference>
<feature type="transmembrane region" description="Helical" evidence="3">
    <location>
        <begin position="391"/>
        <end position="410"/>
    </location>
</feature>
<name>A0A1H4FI29_9BACT</name>
<keyword evidence="6" id="KW-1185">Reference proteome</keyword>
<feature type="domain" description="Signal transduction histidine kinase internal region" evidence="4">
    <location>
        <begin position="432"/>
        <end position="509"/>
    </location>
</feature>
<dbReference type="InterPro" id="IPR011990">
    <property type="entry name" value="TPR-like_helical_dom_sf"/>
</dbReference>
<feature type="coiled-coil region" evidence="2">
    <location>
        <begin position="413"/>
        <end position="440"/>
    </location>
</feature>
<dbReference type="AlphaFoldDB" id="A0A1H4FI29"/>
<dbReference type="InterPro" id="IPR019734">
    <property type="entry name" value="TPR_rpt"/>
</dbReference>
<evidence type="ECO:0000313" key="6">
    <source>
        <dbReference type="Proteomes" id="UP000199656"/>
    </source>
</evidence>
<dbReference type="InterPro" id="IPR050640">
    <property type="entry name" value="Bact_2-comp_sensor_kinase"/>
</dbReference>